<evidence type="ECO:0000313" key="3">
    <source>
        <dbReference type="EMBL" id="KAH9380860.1"/>
    </source>
</evidence>
<dbReference type="PANTHER" id="PTHR45749:SF14">
    <property type="entry name" value="TTF-TYPE DOMAIN-CONTAINING PROTEIN"/>
    <property type="match status" value="1"/>
</dbReference>
<evidence type="ECO:0000256" key="1">
    <source>
        <dbReference type="SAM" id="MobiDB-lite"/>
    </source>
</evidence>
<dbReference type="AlphaFoldDB" id="A0A9J6H2C1"/>
<reference evidence="3 4" key="1">
    <citation type="journal article" date="2020" name="Cell">
        <title>Large-Scale Comparative Analyses of Tick Genomes Elucidate Their Genetic Diversity and Vector Capacities.</title>
        <authorList>
            <consortium name="Tick Genome and Microbiome Consortium (TIGMIC)"/>
            <person name="Jia N."/>
            <person name="Wang J."/>
            <person name="Shi W."/>
            <person name="Du L."/>
            <person name="Sun Y."/>
            <person name="Zhan W."/>
            <person name="Jiang J.F."/>
            <person name="Wang Q."/>
            <person name="Zhang B."/>
            <person name="Ji P."/>
            <person name="Bell-Sakyi L."/>
            <person name="Cui X.M."/>
            <person name="Yuan T.T."/>
            <person name="Jiang B.G."/>
            <person name="Yang W.F."/>
            <person name="Lam T.T."/>
            <person name="Chang Q.C."/>
            <person name="Ding S.J."/>
            <person name="Wang X.J."/>
            <person name="Zhu J.G."/>
            <person name="Ruan X.D."/>
            <person name="Zhao L."/>
            <person name="Wei J.T."/>
            <person name="Ye R.Z."/>
            <person name="Que T.C."/>
            <person name="Du C.H."/>
            <person name="Zhou Y.H."/>
            <person name="Cheng J.X."/>
            <person name="Dai P.F."/>
            <person name="Guo W.B."/>
            <person name="Han X.H."/>
            <person name="Huang E.J."/>
            <person name="Li L.F."/>
            <person name="Wei W."/>
            <person name="Gao Y.C."/>
            <person name="Liu J.Z."/>
            <person name="Shao H.Z."/>
            <person name="Wang X."/>
            <person name="Wang C.C."/>
            <person name="Yang T.C."/>
            <person name="Huo Q.B."/>
            <person name="Li W."/>
            <person name="Chen H.Y."/>
            <person name="Chen S.E."/>
            <person name="Zhou L.G."/>
            <person name="Ni X.B."/>
            <person name="Tian J.H."/>
            <person name="Sheng Y."/>
            <person name="Liu T."/>
            <person name="Pan Y.S."/>
            <person name="Xia L.Y."/>
            <person name="Li J."/>
            <person name="Zhao F."/>
            <person name="Cao W.C."/>
        </authorList>
    </citation>
    <scope>NUCLEOTIDE SEQUENCE [LARGE SCALE GENOMIC DNA]</scope>
    <source>
        <strain evidence="3">HaeL-2018</strain>
    </source>
</reference>
<protein>
    <recommendedName>
        <fullName evidence="2">TTF-type domain-containing protein</fullName>
    </recommendedName>
</protein>
<dbReference type="Proteomes" id="UP000821853">
    <property type="component" value="Chromosome 9"/>
</dbReference>
<name>A0A9J6H2C1_HAELO</name>
<comment type="caution">
    <text evidence="3">The sequence shown here is derived from an EMBL/GenBank/DDBJ whole genome shotgun (WGS) entry which is preliminary data.</text>
</comment>
<dbReference type="VEuPathDB" id="VectorBase:HLOH_062036"/>
<feature type="region of interest" description="Disordered" evidence="1">
    <location>
        <begin position="16"/>
        <end position="61"/>
    </location>
</feature>
<gene>
    <name evidence="3" type="ORF">HPB48_017752</name>
</gene>
<dbReference type="InterPro" id="IPR025398">
    <property type="entry name" value="DUF4371"/>
</dbReference>
<feature type="compositionally biased region" description="Low complexity" evidence="1">
    <location>
        <begin position="19"/>
        <end position="43"/>
    </location>
</feature>
<dbReference type="EMBL" id="JABSTR010000011">
    <property type="protein sequence ID" value="KAH9380860.1"/>
    <property type="molecule type" value="Genomic_DNA"/>
</dbReference>
<proteinExistence type="predicted"/>
<evidence type="ECO:0000259" key="2">
    <source>
        <dbReference type="SMART" id="SM00597"/>
    </source>
</evidence>
<dbReference type="PANTHER" id="PTHR45749">
    <property type="match status" value="1"/>
</dbReference>
<feature type="domain" description="TTF-type" evidence="2">
    <location>
        <begin position="64"/>
        <end position="174"/>
    </location>
</feature>
<dbReference type="InterPro" id="IPR012337">
    <property type="entry name" value="RNaseH-like_sf"/>
</dbReference>
<dbReference type="Pfam" id="PF14291">
    <property type="entry name" value="DUF4371"/>
    <property type="match status" value="1"/>
</dbReference>
<dbReference type="OrthoDB" id="6516454at2759"/>
<dbReference type="SUPFAM" id="SSF53098">
    <property type="entry name" value="Ribonuclease H-like"/>
    <property type="match status" value="1"/>
</dbReference>
<organism evidence="3 4">
    <name type="scientific">Haemaphysalis longicornis</name>
    <name type="common">Bush tick</name>
    <dbReference type="NCBI Taxonomy" id="44386"/>
    <lineage>
        <taxon>Eukaryota</taxon>
        <taxon>Metazoa</taxon>
        <taxon>Ecdysozoa</taxon>
        <taxon>Arthropoda</taxon>
        <taxon>Chelicerata</taxon>
        <taxon>Arachnida</taxon>
        <taxon>Acari</taxon>
        <taxon>Parasitiformes</taxon>
        <taxon>Ixodida</taxon>
        <taxon>Ixodoidea</taxon>
        <taxon>Ixodidae</taxon>
        <taxon>Haemaphysalinae</taxon>
        <taxon>Haemaphysalis</taxon>
    </lineage>
</organism>
<evidence type="ECO:0000313" key="4">
    <source>
        <dbReference type="Proteomes" id="UP000821853"/>
    </source>
</evidence>
<dbReference type="InterPro" id="IPR006580">
    <property type="entry name" value="Znf_TTF"/>
</dbReference>
<sequence length="556" mass="62967">MDKYVIKTRRVEVGDDHTAVSSSVAASPRVSQSSTSESSSAVSGALARKRPFSETTVAGRQDKHGRRYKPAWKNTYTWLSYDEVTDKVFCETCRTASGMTLPLPSTSREKDSHLTFVKNGYNNWKKGLERFQIHESLQYHRAAVAALAAAKGGVSVLCMCAKGKEKEMKDARKALLTTLSSLQYLACQGLAVRGHDENESNLRQLRANDIPEVQSWLRRSKYKWLSPEIVNEMLDMMASSLLRSITQEVRDAGHYAVIMDETTDLSVKEQVSICFRVVNQSFEVQELFCGFFNTTDTKAATLLKILKDILHRFNIPIEKCRGQCYDGAANMRGQHSGLQALIREEEPRAIYVHCLAHVLNLVLNDVMQTVDRCRDILSVITELISFVTGSPKRLHWFKTFQEEEESVSLVKFCPTKWTLKASSLSSVLKNYRPLILFLQEVASERSESSAKASGLAKALSKFQTYFMLKLMELVFSRLETVSSALQKRSLMHDEAKRMIKAARESISERRHSFPRFWAESLAEASELEIEEPSIPASKKNSTPLRRWIWGSCVPLY</sequence>
<keyword evidence="4" id="KW-1185">Reference proteome</keyword>
<dbReference type="SMART" id="SM00597">
    <property type="entry name" value="ZnF_TTF"/>
    <property type="match status" value="1"/>
</dbReference>
<dbReference type="OMA" id="GHYAVIM"/>
<accession>A0A9J6H2C1</accession>